<reference evidence="1 2" key="1">
    <citation type="submission" date="2016-09" db="EMBL/GenBank/DDBJ databases">
        <title>Extensive genetic diversity and differential bi-allelic expression allows diatom success in the polar Southern Ocean.</title>
        <authorList>
            <consortium name="DOE Joint Genome Institute"/>
            <person name="Mock T."/>
            <person name="Otillar R.P."/>
            <person name="Strauss J."/>
            <person name="Dupont C."/>
            <person name="Frickenhaus S."/>
            <person name="Maumus F."/>
            <person name="Mcmullan M."/>
            <person name="Sanges R."/>
            <person name="Schmutz J."/>
            <person name="Toseland A."/>
            <person name="Valas R."/>
            <person name="Veluchamy A."/>
            <person name="Ward B.J."/>
            <person name="Allen A."/>
            <person name="Barry K."/>
            <person name="Falciatore A."/>
            <person name="Ferrante M."/>
            <person name="Fortunato A.E."/>
            <person name="Gloeckner G."/>
            <person name="Gruber A."/>
            <person name="Hipkin R."/>
            <person name="Janech M."/>
            <person name="Kroth P."/>
            <person name="Leese F."/>
            <person name="Lindquist E."/>
            <person name="Lyon B.R."/>
            <person name="Martin J."/>
            <person name="Mayer C."/>
            <person name="Parker M."/>
            <person name="Quesneville H."/>
            <person name="Raymond J."/>
            <person name="Uhlig C."/>
            <person name="Valentin K.U."/>
            <person name="Worden A.Z."/>
            <person name="Armbrust E.V."/>
            <person name="Bowler C."/>
            <person name="Green B."/>
            <person name="Moulton V."/>
            <person name="Van Oosterhout C."/>
            <person name="Grigoriev I."/>
        </authorList>
    </citation>
    <scope>NUCLEOTIDE SEQUENCE [LARGE SCALE GENOMIC DNA]</scope>
    <source>
        <strain evidence="1 2">CCMP1102</strain>
    </source>
</reference>
<dbReference type="Gene3D" id="3.40.50.720">
    <property type="entry name" value="NAD(P)-binding Rossmann-like Domain"/>
    <property type="match status" value="1"/>
</dbReference>
<feature type="non-terminal residue" evidence="1">
    <location>
        <position position="1"/>
    </location>
</feature>
<dbReference type="EMBL" id="KV784360">
    <property type="protein sequence ID" value="OEU14547.1"/>
    <property type="molecule type" value="Genomic_DNA"/>
</dbReference>
<evidence type="ECO:0000313" key="2">
    <source>
        <dbReference type="Proteomes" id="UP000095751"/>
    </source>
</evidence>
<dbReference type="Pfam" id="PF13561">
    <property type="entry name" value="adh_short_C2"/>
    <property type="match status" value="1"/>
</dbReference>
<feature type="non-terminal residue" evidence="1">
    <location>
        <position position="271"/>
    </location>
</feature>
<dbReference type="OrthoDB" id="1393670at2759"/>
<dbReference type="InterPro" id="IPR002347">
    <property type="entry name" value="SDR_fam"/>
</dbReference>
<dbReference type="Proteomes" id="UP000095751">
    <property type="component" value="Unassembled WGS sequence"/>
</dbReference>
<accession>A0A1E7F8Q6</accession>
<sequence length="271" mass="28879">LSNLNVLVTGASSGIGKAACILLSSRGATVIGVGRNESSLKELKSNNSLYDYMIVDLLEEKDAAKRVINQAVSLLPTGHVLTTLINNAGILKGGGAGSFINTTDDADNDDGSKEMISNYNDTMTMNTQVPYELMNYAVPHLEKHPNCISSIINISSVNGKQSFKGIIAYCMSKAALDMMTKCSSIDLASKGIRVNSVNPGVIKTNIHTSSAGMNEEQYDAFMKRSVEVTHPIGQSLGRIGQPEEVAELIAFLVSDKAKFLTGECIAIDGAR</sequence>
<keyword evidence="2" id="KW-1185">Reference proteome</keyword>
<dbReference type="PRINTS" id="PR00081">
    <property type="entry name" value="GDHRDH"/>
</dbReference>
<dbReference type="PRINTS" id="PR00080">
    <property type="entry name" value="SDRFAMILY"/>
</dbReference>
<protein>
    <submittedName>
        <fullName evidence="1">NAD(P)-binding protein</fullName>
    </submittedName>
</protein>
<dbReference type="KEGG" id="fcy:FRACYDRAFT_141982"/>
<dbReference type="PANTHER" id="PTHR43975">
    <property type="entry name" value="ZGC:101858"/>
    <property type="match status" value="1"/>
</dbReference>
<organism evidence="1 2">
    <name type="scientific">Fragilariopsis cylindrus CCMP1102</name>
    <dbReference type="NCBI Taxonomy" id="635003"/>
    <lineage>
        <taxon>Eukaryota</taxon>
        <taxon>Sar</taxon>
        <taxon>Stramenopiles</taxon>
        <taxon>Ochrophyta</taxon>
        <taxon>Bacillariophyta</taxon>
        <taxon>Bacillariophyceae</taxon>
        <taxon>Bacillariophycidae</taxon>
        <taxon>Bacillariales</taxon>
        <taxon>Bacillariaceae</taxon>
        <taxon>Fragilariopsis</taxon>
    </lineage>
</organism>
<dbReference type="InterPro" id="IPR036291">
    <property type="entry name" value="NAD(P)-bd_dom_sf"/>
</dbReference>
<dbReference type="AlphaFoldDB" id="A0A1E7F8Q6"/>
<dbReference type="PANTHER" id="PTHR43975:SF2">
    <property type="entry name" value="EG:BACR7A4.14 PROTEIN-RELATED"/>
    <property type="match status" value="1"/>
</dbReference>
<name>A0A1E7F8Q6_9STRA</name>
<evidence type="ECO:0000313" key="1">
    <source>
        <dbReference type="EMBL" id="OEU14547.1"/>
    </source>
</evidence>
<proteinExistence type="predicted"/>
<dbReference type="SUPFAM" id="SSF51735">
    <property type="entry name" value="NAD(P)-binding Rossmann-fold domains"/>
    <property type="match status" value="1"/>
</dbReference>
<dbReference type="InParanoid" id="A0A1E7F8Q6"/>
<gene>
    <name evidence="1" type="ORF">FRACYDRAFT_141982</name>
</gene>